<evidence type="ECO:0000313" key="2">
    <source>
        <dbReference type="EMBL" id="MBB4147969.1"/>
    </source>
</evidence>
<organism evidence="2 3">
    <name type="scientific">Sphingobium scionense</name>
    <dbReference type="NCBI Taxonomy" id="1404341"/>
    <lineage>
        <taxon>Bacteria</taxon>
        <taxon>Pseudomonadati</taxon>
        <taxon>Pseudomonadota</taxon>
        <taxon>Alphaproteobacteria</taxon>
        <taxon>Sphingomonadales</taxon>
        <taxon>Sphingomonadaceae</taxon>
        <taxon>Sphingobium</taxon>
    </lineage>
</organism>
<protein>
    <submittedName>
        <fullName evidence="2">Uncharacterized protein</fullName>
    </submittedName>
</protein>
<feature type="region of interest" description="Disordered" evidence="1">
    <location>
        <begin position="109"/>
        <end position="138"/>
    </location>
</feature>
<accession>A0A7W6LP80</accession>
<reference evidence="2 3" key="1">
    <citation type="submission" date="2020-08" db="EMBL/GenBank/DDBJ databases">
        <title>Genomic Encyclopedia of Type Strains, Phase IV (KMG-IV): sequencing the most valuable type-strain genomes for metagenomic binning, comparative biology and taxonomic classification.</title>
        <authorList>
            <person name="Goeker M."/>
        </authorList>
    </citation>
    <scope>NUCLEOTIDE SEQUENCE [LARGE SCALE GENOMIC DNA]</scope>
    <source>
        <strain evidence="2 3">DSM 19371</strain>
    </source>
</reference>
<comment type="caution">
    <text evidence="2">The sequence shown here is derived from an EMBL/GenBank/DDBJ whole genome shotgun (WGS) entry which is preliminary data.</text>
</comment>
<dbReference type="AlphaFoldDB" id="A0A7W6LP80"/>
<proteinExistence type="predicted"/>
<dbReference type="Proteomes" id="UP000590524">
    <property type="component" value="Unassembled WGS sequence"/>
</dbReference>
<evidence type="ECO:0000256" key="1">
    <source>
        <dbReference type="SAM" id="MobiDB-lite"/>
    </source>
</evidence>
<sequence>METIDQETGEIVERAADGGQRYPAAHSLADFIRMQEDGQFDADVAFDLNELAAELEQLAQDTGQGKLKAKLTITVDIARDPAGFYVFAAKHTIKRPDEKRKQSVGWVTEDNKFTPNKPRQGNLFGTVRDVTPRREVRN</sequence>
<gene>
    <name evidence="2" type="ORF">GGQ90_001747</name>
</gene>
<evidence type="ECO:0000313" key="3">
    <source>
        <dbReference type="Proteomes" id="UP000590524"/>
    </source>
</evidence>
<name>A0A7W6LP80_9SPHN</name>
<dbReference type="EMBL" id="JACIEU010000006">
    <property type="protein sequence ID" value="MBB4147969.1"/>
    <property type="molecule type" value="Genomic_DNA"/>
</dbReference>
<keyword evidence="3" id="KW-1185">Reference proteome</keyword>
<dbReference type="RefSeq" id="WP_188081759.1">
    <property type="nucleotide sequence ID" value="NZ_JACIEU010000006.1"/>
</dbReference>